<dbReference type="InterPro" id="IPR036388">
    <property type="entry name" value="WH-like_DNA-bd_sf"/>
</dbReference>
<dbReference type="SUPFAM" id="SSF53697">
    <property type="entry name" value="SIS domain"/>
    <property type="match status" value="1"/>
</dbReference>
<feature type="domain" description="SIS" evidence="5">
    <location>
        <begin position="138"/>
        <end position="280"/>
    </location>
</feature>
<gene>
    <name evidence="6" type="ORF">EC912_102248</name>
</gene>
<dbReference type="GO" id="GO:1901135">
    <property type="term" value="P:carbohydrate derivative metabolic process"/>
    <property type="evidence" value="ECO:0007669"/>
    <property type="project" value="InterPro"/>
</dbReference>
<dbReference type="Gene3D" id="3.40.50.10490">
    <property type="entry name" value="Glucose-6-phosphate isomerase like protein, domain 1"/>
    <property type="match status" value="1"/>
</dbReference>
<dbReference type="GO" id="GO:0003700">
    <property type="term" value="F:DNA-binding transcription factor activity"/>
    <property type="evidence" value="ECO:0007669"/>
    <property type="project" value="InterPro"/>
</dbReference>
<evidence type="ECO:0000256" key="2">
    <source>
        <dbReference type="ARBA" id="ARBA00023125"/>
    </source>
</evidence>
<dbReference type="InterPro" id="IPR000281">
    <property type="entry name" value="HTH_RpiR"/>
</dbReference>
<evidence type="ECO:0000256" key="3">
    <source>
        <dbReference type="ARBA" id="ARBA00023163"/>
    </source>
</evidence>
<keyword evidence="2" id="KW-0238">DNA-binding</keyword>
<keyword evidence="1" id="KW-0805">Transcription regulation</keyword>
<dbReference type="InterPro" id="IPR046348">
    <property type="entry name" value="SIS_dom_sf"/>
</dbReference>
<organism evidence="6 7">
    <name type="scientific">Luteibacter rhizovicinus</name>
    <dbReference type="NCBI Taxonomy" id="242606"/>
    <lineage>
        <taxon>Bacteria</taxon>
        <taxon>Pseudomonadati</taxon>
        <taxon>Pseudomonadota</taxon>
        <taxon>Gammaproteobacteria</taxon>
        <taxon>Lysobacterales</taxon>
        <taxon>Rhodanobacteraceae</taxon>
        <taxon>Luteibacter</taxon>
    </lineage>
</organism>
<dbReference type="Gene3D" id="1.10.10.10">
    <property type="entry name" value="Winged helix-like DNA-binding domain superfamily/Winged helix DNA-binding domain"/>
    <property type="match status" value="1"/>
</dbReference>
<dbReference type="PANTHER" id="PTHR30514:SF20">
    <property type="entry name" value="TRANSCRIPTIONAL REGULATOR"/>
    <property type="match status" value="1"/>
</dbReference>
<dbReference type="OrthoDB" id="9814005at2"/>
<dbReference type="EMBL" id="SMCS01000002">
    <property type="protein sequence ID" value="TCV95903.1"/>
    <property type="molecule type" value="Genomic_DNA"/>
</dbReference>
<dbReference type="RefSeq" id="WP_132142131.1">
    <property type="nucleotide sequence ID" value="NZ_SMCS01000002.1"/>
</dbReference>
<evidence type="ECO:0000313" key="6">
    <source>
        <dbReference type="EMBL" id="TCV95903.1"/>
    </source>
</evidence>
<dbReference type="GO" id="GO:0003677">
    <property type="term" value="F:DNA binding"/>
    <property type="evidence" value="ECO:0007669"/>
    <property type="project" value="UniProtKB-KW"/>
</dbReference>
<comment type="caution">
    <text evidence="6">The sequence shown here is derived from an EMBL/GenBank/DDBJ whole genome shotgun (WGS) entry which is preliminary data.</text>
</comment>
<evidence type="ECO:0000259" key="4">
    <source>
        <dbReference type="PROSITE" id="PS51071"/>
    </source>
</evidence>
<dbReference type="CDD" id="cd05013">
    <property type="entry name" value="SIS_RpiR"/>
    <property type="match status" value="1"/>
</dbReference>
<accession>A0A4R3YX64</accession>
<evidence type="ECO:0000313" key="7">
    <source>
        <dbReference type="Proteomes" id="UP000295645"/>
    </source>
</evidence>
<proteinExistence type="predicted"/>
<keyword evidence="3" id="KW-0804">Transcription</keyword>
<name>A0A4R3YX64_9GAMM</name>
<dbReference type="InterPro" id="IPR001347">
    <property type="entry name" value="SIS_dom"/>
</dbReference>
<dbReference type="InterPro" id="IPR009057">
    <property type="entry name" value="Homeodomain-like_sf"/>
</dbReference>
<dbReference type="PROSITE" id="PS51071">
    <property type="entry name" value="HTH_RPIR"/>
    <property type="match status" value="1"/>
</dbReference>
<dbReference type="Pfam" id="PF01418">
    <property type="entry name" value="HTH_6"/>
    <property type="match status" value="1"/>
</dbReference>
<dbReference type="InterPro" id="IPR035472">
    <property type="entry name" value="RpiR-like_SIS"/>
</dbReference>
<dbReference type="PANTHER" id="PTHR30514">
    <property type="entry name" value="GLUCOKINASE"/>
    <property type="match status" value="1"/>
</dbReference>
<dbReference type="Pfam" id="PF01380">
    <property type="entry name" value="SIS"/>
    <property type="match status" value="1"/>
</dbReference>
<evidence type="ECO:0000259" key="5">
    <source>
        <dbReference type="PROSITE" id="PS51464"/>
    </source>
</evidence>
<dbReference type="SUPFAM" id="SSF46689">
    <property type="entry name" value="Homeodomain-like"/>
    <property type="match status" value="1"/>
</dbReference>
<dbReference type="PROSITE" id="PS51464">
    <property type="entry name" value="SIS"/>
    <property type="match status" value="1"/>
</dbReference>
<dbReference type="InterPro" id="IPR047640">
    <property type="entry name" value="RpiR-like"/>
</dbReference>
<dbReference type="GO" id="GO:0097367">
    <property type="term" value="F:carbohydrate derivative binding"/>
    <property type="evidence" value="ECO:0007669"/>
    <property type="project" value="InterPro"/>
</dbReference>
<reference evidence="6 7" key="1">
    <citation type="submission" date="2019-03" db="EMBL/GenBank/DDBJ databases">
        <title>Above-ground endophytic microbial communities from plants in different locations in the United States.</title>
        <authorList>
            <person name="Frank C."/>
        </authorList>
    </citation>
    <scope>NUCLEOTIDE SEQUENCE [LARGE SCALE GENOMIC DNA]</scope>
    <source>
        <strain evidence="6 7">LP_13_YM</strain>
    </source>
</reference>
<protein>
    <submittedName>
        <fullName evidence="6">RpiR family transcriptional regulator</fullName>
    </submittedName>
</protein>
<evidence type="ECO:0000256" key="1">
    <source>
        <dbReference type="ARBA" id="ARBA00023015"/>
    </source>
</evidence>
<dbReference type="Proteomes" id="UP000295645">
    <property type="component" value="Unassembled WGS sequence"/>
</dbReference>
<feature type="domain" description="HTH rpiR-type" evidence="4">
    <location>
        <begin position="8"/>
        <end position="84"/>
    </location>
</feature>
<sequence>MAKRSDVDVLMERIGAEFEALPRQLQGVARYLEEHRTSIMVQRVNEIAEGCGVHASAVVRFAQRFGYSGFTEMQAVFRDAYTEQAAPARSYQQRIRSVIKGRPDKLPAVEIASRFIEASKAGLDELSAELDETRFQAAVDMLSAAENIYVVGVRRSFAIATYIAYALQHTTKHVHLVSGLGGMYREQLRSIGKGDAMIAISFPPYGKETLYAMRVAQQHKANVLAITESDLGPLGRHASVVLKVKEGSAFAFRGLTSTICLCQALFVALAYKLELTVEETLSRGEYDD</sequence>
<dbReference type="AlphaFoldDB" id="A0A4R3YX64"/>
<keyword evidence="7" id="KW-1185">Reference proteome</keyword>